<dbReference type="GO" id="GO:0003677">
    <property type="term" value="F:DNA binding"/>
    <property type="evidence" value="ECO:0007669"/>
    <property type="project" value="InterPro"/>
</dbReference>
<dbReference type="GO" id="GO:0005524">
    <property type="term" value="F:ATP binding"/>
    <property type="evidence" value="ECO:0007669"/>
    <property type="project" value="UniProtKB-KW"/>
</dbReference>
<dbReference type="PROSITE" id="PS50893">
    <property type="entry name" value="ABC_TRANSPORTER_2"/>
    <property type="match status" value="2"/>
</dbReference>
<dbReference type="PROSITE" id="PS00211">
    <property type="entry name" value="ABC_TRANSPORTER_1"/>
    <property type="match status" value="2"/>
</dbReference>
<evidence type="ECO:0000259" key="5">
    <source>
        <dbReference type="PROSITE" id="PS50893"/>
    </source>
</evidence>
<dbReference type="Pfam" id="PF00005">
    <property type="entry name" value="ABC_tran"/>
    <property type="match status" value="2"/>
</dbReference>
<gene>
    <name evidence="6" type="ORF">IAB36_05600</name>
</gene>
<sequence>MVVQLEQVAKNFGERRILEGVSLSIQEGERIGLIGPNGAGKSTLLNLIADPSFADEGTVSYGKDAVAGYLRQNTGLDRDSTIQQEMEKPFAKALELAASLRRMELAGEAMTQEYQQATAQFEALDGYQVQVKIDTVLTGMGFAGYDRNTIIATMSGGEKTRLALAKLLLERPNLLMLDEPTNHLDFPTLTWLEEYLSSYRGTVLVVSHDRYFLDRMVTRIWEVDGGTVFDYPGNYTRYKELKAERLKAQQKEYEKQQVEIAKLEDYIRKNMVRASTAASAKSREKKLEAMERVQRPVFTHKTPHFHFTFTKEPVKDLLSVHRLNLKVGQPPKMLCGPLSFEIKRGEKVALIGRNGIGKSTLLKTVLGMSPYCDGEVVWGRNVTTAYYEQENLNLNFENTVLEELWGRYPDLLESQARRLLGSMLITEENVYKKVGVVSGGERARLGFAIMVNAKANTLLFDEPTNHLDLDSKEALETALKEFTGTLLFVSHDRYFLNAIPTKILELTDQGLKIYPGNYDDYCRQKAREQAAPKPAAPAKPAKGRGKEQRVQDAKRRAEIRRLEQEMEQQETSIRELEALIADPAAAADYQKLEEACRELERLHAENDAAMEQWLTLTEEGQ</sequence>
<reference evidence="6" key="2">
    <citation type="journal article" date="2021" name="PeerJ">
        <title>Extensive microbial diversity within the chicken gut microbiome revealed by metagenomics and culture.</title>
        <authorList>
            <person name="Gilroy R."/>
            <person name="Ravi A."/>
            <person name="Getino M."/>
            <person name="Pursley I."/>
            <person name="Horton D.L."/>
            <person name="Alikhan N.F."/>
            <person name="Baker D."/>
            <person name="Gharbi K."/>
            <person name="Hall N."/>
            <person name="Watson M."/>
            <person name="Adriaenssens E.M."/>
            <person name="Foster-Nyarko E."/>
            <person name="Jarju S."/>
            <person name="Secka A."/>
            <person name="Antonio M."/>
            <person name="Oren A."/>
            <person name="Chaudhuri R.R."/>
            <person name="La Ragione R."/>
            <person name="Hildebrand F."/>
            <person name="Pallen M.J."/>
        </authorList>
    </citation>
    <scope>NUCLEOTIDE SEQUENCE</scope>
    <source>
        <strain evidence="6">CHK184-25365</strain>
    </source>
</reference>
<dbReference type="InterPro" id="IPR003593">
    <property type="entry name" value="AAA+_ATPase"/>
</dbReference>
<evidence type="ECO:0000313" key="6">
    <source>
        <dbReference type="EMBL" id="HIR41282.1"/>
    </source>
</evidence>
<name>A0A9D1DCH0_9FIRM</name>
<feature type="compositionally biased region" description="Low complexity" evidence="4">
    <location>
        <begin position="531"/>
        <end position="540"/>
    </location>
</feature>
<evidence type="ECO:0000313" key="7">
    <source>
        <dbReference type="Proteomes" id="UP000886749"/>
    </source>
</evidence>
<dbReference type="InterPro" id="IPR037118">
    <property type="entry name" value="Val-tRNA_synth_C_sf"/>
</dbReference>
<dbReference type="PANTHER" id="PTHR42855:SF2">
    <property type="entry name" value="DRUG RESISTANCE ABC TRANSPORTER,ATP-BINDING PROTEIN"/>
    <property type="match status" value="1"/>
</dbReference>
<dbReference type="AlphaFoldDB" id="A0A9D1DCH0"/>
<evidence type="ECO:0000256" key="1">
    <source>
        <dbReference type="ARBA" id="ARBA00022741"/>
    </source>
</evidence>
<feature type="domain" description="ABC transporter" evidence="5">
    <location>
        <begin position="3"/>
        <end position="250"/>
    </location>
</feature>
<dbReference type="EMBL" id="DVGY01000124">
    <property type="protein sequence ID" value="HIR41282.1"/>
    <property type="molecule type" value="Genomic_DNA"/>
</dbReference>
<keyword evidence="3" id="KW-0175">Coiled coil</keyword>
<dbReference type="SUPFAM" id="SSF52540">
    <property type="entry name" value="P-loop containing nucleoside triphosphate hydrolases"/>
    <property type="match status" value="2"/>
</dbReference>
<comment type="caution">
    <text evidence="6">The sequence shown here is derived from an EMBL/GenBank/DDBJ whole genome shotgun (WGS) entry which is preliminary data.</text>
</comment>
<feature type="domain" description="ABC transporter" evidence="5">
    <location>
        <begin position="320"/>
        <end position="533"/>
    </location>
</feature>
<feature type="region of interest" description="Disordered" evidence="4">
    <location>
        <begin position="526"/>
        <end position="555"/>
    </location>
</feature>
<dbReference type="GO" id="GO:0016887">
    <property type="term" value="F:ATP hydrolysis activity"/>
    <property type="evidence" value="ECO:0007669"/>
    <property type="project" value="InterPro"/>
</dbReference>
<keyword evidence="1" id="KW-0547">Nucleotide-binding</keyword>
<keyword evidence="2 6" id="KW-0067">ATP-binding</keyword>
<dbReference type="InterPro" id="IPR051309">
    <property type="entry name" value="ABCF_ATPase"/>
</dbReference>
<dbReference type="InterPro" id="IPR027417">
    <property type="entry name" value="P-loop_NTPase"/>
</dbReference>
<dbReference type="Pfam" id="PF12848">
    <property type="entry name" value="ABC_tran_Xtn"/>
    <property type="match status" value="1"/>
</dbReference>
<dbReference type="CDD" id="cd03221">
    <property type="entry name" value="ABCF_EF-3"/>
    <property type="match status" value="2"/>
</dbReference>
<dbReference type="InterPro" id="IPR003439">
    <property type="entry name" value="ABC_transporter-like_ATP-bd"/>
</dbReference>
<evidence type="ECO:0000256" key="4">
    <source>
        <dbReference type="SAM" id="MobiDB-lite"/>
    </source>
</evidence>
<evidence type="ECO:0000256" key="2">
    <source>
        <dbReference type="ARBA" id="ARBA00022840"/>
    </source>
</evidence>
<protein>
    <submittedName>
        <fullName evidence="6">ABC-F family ATP-binding cassette domain-containing protein</fullName>
    </submittedName>
</protein>
<proteinExistence type="predicted"/>
<dbReference type="SMART" id="SM00382">
    <property type="entry name" value="AAA"/>
    <property type="match status" value="2"/>
</dbReference>
<accession>A0A9D1DCH0</accession>
<feature type="compositionally biased region" description="Basic and acidic residues" evidence="4">
    <location>
        <begin position="544"/>
        <end position="555"/>
    </location>
</feature>
<dbReference type="Gene3D" id="3.40.50.300">
    <property type="entry name" value="P-loop containing nucleotide triphosphate hydrolases"/>
    <property type="match status" value="2"/>
</dbReference>
<reference evidence="6" key="1">
    <citation type="submission" date="2020-10" db="EMBL/GenBank/DDBJ databases">
        <authorList>
            <person name="Gilroy R."/>
        </authorList>
    </citation>
    <scope>NUCLEOTIDE SEQUENCE</scope>
    <source>
        <strain evidence="6">CHK184-25365</strain>
    </source>
</reference>
<dbReference type="Gene3D" id="1.10.287.380">
    <property type="entry name" value="Valyl-tRNA synthetase, C-terminal domain"/>
    <property type="match status" value="1"/>
</dbReference>
<feature type="coiled-coil region" evidence="3">
    <location>
        <begin position="239"/>
        <end position="266"/>
    </location>
</feature>
<dbReference type="Pfam" id="PF16326">
    <property type="entry name" value="ABC_tran_CTD"/>
    <property type="match status" value="1"/>
</dbReference>
<dbReference type="InterPro" id="IPR032524">
    <property type="entry name" value="ABC_tran_C"/>
</dbReference>
<dbReference type="Proteomes" id="UP000886749">
    <property type="component" value="Unassembled WGS sequence"/>
</dbReference>
<dbReference type="InterPro" id="IPR032781">
    <property type="entry name" value="ABC_tran_Xtn"/>
</dbReference>
<evidence type="ECO:0000256" key="3">
    <source>
        <dbReference type="SAM" id="Coils"/>
    </source>
</evidence>
<dbReference type="FunFam" id="3.40.50.300:FF:000011">
    <property type="entry name" value="Putative ABC transporter ATP-binding component"/>
    <property type="match status" value="1"/>
</dbReference>
<dbReference type="PANTHER" id="PTHR42855">
    <property type="entry name" value="ABC TRANSPORTER ATP-BINDING SUBUNIT"/>
    <property type="match status" value="1"/>
</dbReference>
<organism evidence="6 7">
    <name type="scientific">Candidatus Egerieicola pullicola</name>
    <dbReference type="NCBI Taxonomy" id="2840775"/>
    <lineage>
        <taxon>Bacteria</taxon>
        <taxon>Bacillati</taxon>
        <taxon>Bacillota</taxon>
        <taxon>Clostridia</taxon>
        <taxon>Eubacteriales</taxon>
        <taxon>Oscillospiraceae</taxon>
        <taxon>Oscillospiraceae incertae sedis</taxon>
        <taxon>Candidatus Egerieicola</taxon>
    </lineage>
</organism>
<dbReference type="InterPro" id="IPR017871">
    <property type="entry name" value="ABC_transporter-like_CS"/>
</dbReference>